<feature type="signal peptide" evidence="1">
    <location>
        <begin position="1"/>
        <end position="25"/>
    </location>
</feature>
<accession>A0ABY4YYN7</accession>
<sequence length="100" mass="10511">MWKKLAPAAIVVALFFGPATMPAMAGTETGSATCNSANPVAVFGKQQSLTTMTLKVRGVTFYSKATQYTGYGYSPYASGSWSAESVWLDKAGTFAFCATS</sequence>
<name>A0ABY4YYN7_9MICO</name>
<evidence type="ECO:0000256" key="1">
    <source>
        <dbReference type="SAM" id="SignalP"/>
    </source>
</evidence>
<protein>
    <submittedName>
        <fullName evidence="2">Uncharacterized protein</fullName>
    </submittedName>
</protein>
<reference evidence="2" key="1">
    <citation type="submission" date="2022-06" db="EMBL/GenBank/DDBJ databases">
        <title>Ornithinimicrobium HY1793.</title>
        <authorList>
            <person name="Huang Y."/>
        </authorList>
    </citation>
    <scope>NUCLEOTIDE SEQUENCE</scope>
    <source>
        <strain evidence="2">HY1793</strain>
    </source>
</reference>
<keyword evidence="3" id="KW-1185">Reference proteome</keyword>
<organism evidence="2 3">
    <name type="scientific">Ornithinimicrobium faecis</name>
    <dbReference type="NCBI Taxonomy" id="2934158"/>
    <lineage>
        <taxon>Bacteria</taxon>
        <taxon>Bacillati</taxon>
        <taxon>Actinomycetota</taxon>
        <taxon>Actinomycetes</taxon>
        <taxon>Micrococcales</taxon>
        <taxon>Ornithinimicrobiaceae</taxon>
        <taxon>Ornithinimicrobium</taxon>
    </lineage>
</organism>
<evidence type="ECO:0000313" key="3">
    <source>
        <dbReference type="Proteomes" id="UP001056455"/>
    </source>
</evidence>
<gene>
    <name evidence="2" type="ORF">NF556_09620</name>
</gene>
<keyword evidence="1" id="KW-0732">Signal</keyword>
<evidence type="ECO:0000313" key="2">
    <source>
        <dbReference type="EMBL" id="USQ81877.1"/>
    </source>
</evidence>
<proteinExistence type="predicted"/>
<dbReference type="Proteomes" id="UP001056455">
    <property type="component" value="Chromosome"/>
</dbReference>
<dbReference type="RefSeq" id="WP_252595413.1">
    <property type="nucleotide sequence ID" value="NZ_CP099489.1"/>
</dbReference>
<feature type="chain" id="PRO_5046840089" evidence="1">
    <location>
        <begin position="26"/>
        <end position="100"/>
    </location>
</feature>
<dbReference type="EMBL" id="CP099489">
    <property type="protein sequence ID" value="USQ81877.1"/>
    <property type="molecule type" value="Genomic_DNA"/>
</dbReference>